<feature type="transmembrane region" description="Helical" evidence="1">
    <location>
        <begin position="124"/>
        <end position="147"/>
    </location>
</feature>
<keyword evidence="1" id="KW-1133">Transmembrane helix</keyword>
<keyword evidence="1" id="KW-0472">Membrane</keyword>
<evidence type="ECO:0000313" key="2">
    <source>
        <dbReference type="EMBL" id="PZN71327.1"/>
    </source>
</evidence>
<evidence type="ECO:0000313" key="3">
    <source>
        <dbReference type="Proteomes" id="UP000249396"/>
    </source>
</evidence>
<proteinExistence type="predicted"/>
<protein>
    <submittedName>
        <fullName evidence="2">Conjugal transfer protein TraM</fullName>
    </submittedName>
</protein>
<dbReference type="Pfam" id="PF11657">
    <property type="entry name" value="Activator-TraM"/>
    <property type="match status" value="1"/>
</dbReference>
<accession>A0A2W4SI47</accession>
<comment type="caution">
    <text evidence="2">The sequence shown here is derived from an EMBL/GenBank/DDBJ whole genome shotgun (WGS) entry which is preliminary data.</text>
</comment>
<keyword evidence="1" id="KW-0812">Transmembrane</keyword>
<dbReference type="GO" id="GO:0009372">
    <property type="term" value="P:quorum sensing"/>
    <property type="evidence" value="ECO:0007669"/>
    <property type="project" value="InterPro"/>
</dbReference>
<evidence type="ECO:0000256" key="1">
    <source>
        <dbReference type="SAM" id="Phobius"/>
    </source>
</evidence>
<dbReference type="EMBL" id="QJPH01000526">
    <property type="protein sequence ID" value="PZN71327.1"/>
    <property type="molecule type" value="Genomic_DNA"/>
</dbReference>
<reference evidence="2 3" key="1">
    <citation type="journal article" date="2018" name="Aquat. Microb. Ecol.">
        <title>Gammaproteobacterial methanotrophs dominate.</title>
        <authorList>
            <person name="Rissanen A.J."/>
            <person name="Saarenheimo J."/>
            <person name="Tiirola M."/>
            <person name="Peura S."/>
            <person name="Aalto S.L."/>
            <person name="Karvinen A."/>
            <person name="Nykanen H."/>
        </authorList>
    </citation>
    <scope>NUCLEOTIDE SEQUENCE [LARGE SCALE GENOMIC DNA]</scope>
    <source>
        <strain evidence="2">AMbin10</strain>
    </source>
</reference>
<gene>
    <name evidence="2" type="ORF">DM484_26605</name>
</gene>
<sequence>MAWNSDSDSFRDNLIKTIALKHGVAVGRDDPILILLTVNEELMRANEAATQELLGRQREHLEAISKRWADDSTARAERFLNIALAETHKAMEQTMASGATVAANALQHELSLALDQVRNQKNRAWLMAALNIASSIITLAAALVVVWRGF</sequence>
<dbReference type="Proteomes" id="UP000249396">
    <property type="component" value="Unassembled WGS sequence"/>
</dbReference>
<organism evidence="2 3">
    <name type="scientific">Candidatus Methylumidiphilus alinenensis</name>
    <dbReference type="NCBI Taxonomy" id="2202197"/>
    <lineage>
        <taxon>Bacteria</taxon>
        <taxon>Pseudomonadati</taxon>
        <taxon>Pseudomonadota</taxon>
        <taxon>Gammaproteobacteria</taxon>
        <taxon>Methylococcales</taxon>
        <taxon>Candidatus Methylumidiphilus</taxon>
    </lineage>
</organism>
<dbReference type="InterPro" id="IPR028140">
    <property type="entry name" value="TraM"/>
</dbReference>
<name>A0A2W4SI47_9GAMM</name>
<dbReference type="AlphaFoldDB" id="A0A2W4SI47"/>